<dbReference type="SUPFAM" id="SSF52540">
    <property type="entry name" value="P-loop containing nucleoside triphosphate hydrolases"/>
    <property type="match status" value="1"/>
</dbReference>
<dbReference type="Proteomes" id="UP000233458">
    <property type="component" value="Plasmid pCSC3H3"/>
</dbReference>
<evidence type="ECO:0000313" key="9">
    <source>
        <dbReference type="Proteomes" id="UP000233597"/>
    </source>
</evidence>
<comment type="subcellular location">
    <subcellularLocation>
        <location evidence="1">Cell inner membrane</location>
        <topology evidence="1">Peripheral membrane protein</topology>
    </subcellularLocation>
</comment>
<dbReference type="InterPro" id="IPR017871">
    <property type="entry name" value="ABC_transporter-like_CS"/>
</dbReference>
<evidence type="ECO:0000256" key="1">
    <source>
        <dbReference type="ARBA" id="ARBA00004417"/>
    </source>
</evidence>
<dbReference type="Pfam" id="PF08352">
    <property type="entry name" value="oligo_HPY"/>
    <property type="match status" value="1"/>
</dbReference>
<proteinExistence type="predicted"/>
<dbReference type="GO" id="GO:0055085">
    <property type="term" value="P:transmembrane transport"/>
    <property type="evidence" value="ECO:0007669"/>
    <property type="project" value="UniProtKB-ARBA"/>
</dbReference>
<dbReference type="PROSITE" id="PS00211">
    <property type="entry name" value="ABC_TRANSPORTER_1"/>
    <property type="match status" value="1"/>
</dbReference>
<evidence type="ECO:0000259" key="5">
    <source>
        <dbReference type="PROSITE" id="PS50893"/>
    </source>
</evidence>
<dbReference type="GO" id="GO:0015833">
    <property type="term" value="P:peptide transport"/>
    <property type="evidence" value="ECO:0007669"/>
    <property type="project" value="InterPro"/>
</dbReference>
<dbReference type="EMBL" id="CP024200">
    <property type="protein sequence ID" value="AUG55359.1"/>
    <property type="molecule type" value="Genomic_DNA"/>
</dbReference>
<dbReference type="Proteomes" id="UP000233597">
    <property type="component" value="Unassembled WGS sequence"/>
</dbReference>
<dbReference type="CDD" id="cd03257">
    <property type="entry name" value="ABC_NikE_OppD_transporters"/>
    <property type="match status" value="1"/>
</dbReference>
<evidence type="ECO:0000256" key="3">
    <source>
        <dbReference type="ARBA" id="ARBA00022741"/>
    </source>
</evidence>
<dbReference type="OrthoDB" id="9784450at2"/>
<dbReference type="AlphaFoldDB" id="A0A2N3KES2"/>
<dbReference type="EMBL" id="NWTK01000020">
    <property type="protein sequence ID" value="PKR49024.1"/>
    <property type="molecule type" value="Genomic_DNA"/>
</dbReference>
<dbReference type="KEGG" id="thac:CSC3H3_21005"/>
<dbReference type="Pfam" id="PF00005">
    <property type="entry name" value="ABC_tran"/>
    <property type="match status" value="1"/>
</dbReference>
<geneLocation type="plasmid" evidence="8">
    <name>pcsc3h3</name>
</geneLocation>
<feature type="domain" description="ABC transporter" evidence="5">
    <location>
        <begin position="8"/>
        <end position="253"/>
    </location>
</feature>
<keyword evidence="4 7" id="KW-0067">ATP-binding</keyword>
<evidence type="ECO:0000256" key="4">
    <source>
        <dbReference type="ARBA" id="ARBA00022840"/>
    </source>
</evidence>
<evidence type="ECO:0000313" key="7">
    <source>
        <dbReference type="EMBL" id="PKR49024.1"/>
    </source>
</evidence>
<dbReference type="PANTHER" id="PTHR43776:SF8">
    <property type="entry name" value="ABC TRANSPORTER, ATP-BINDING PROTEIN"/>
    <property type="match status" value="1"/>
</dbReference>
<dbReference type="RefSeq" id="WP_101270825.1">
    <property type="nucleotide sequence ID" value="NZ_CP024200.1"/>
</dbReference>
<evidence type="ECO:0000313" key="6">
    <source>
        <dbReference type="EMBL" id="AUG55359.1"/>
    </source>
</evidence>
<reference evidence="7 9" key="1">
    <citation type="submission" date="2017-09" db="EMBL/GenBank/DDBJ databases">
        <title>Biodiversity and function of Thalassospira species in the particle-attached aromatic-hydrocarbon-degrading consortia from the surface seawater of the South China Sea.</title>
        <authorList>
            <person name="Dong C."/>
            <person name="Liu R."/>
            <person name="Shao Z."/>
        </authorList>
    </citation>
    <scope>NUCLEOTIDE SEQUENCE [LARGE SCALE GENOMIC DNA]</scope>
    <source>
        <strain evidence="7 9">CSC1P2</strain>
    </source>
</reference>
<dbReference type="GO" id="GO:0005524">
    <property type="term" value="F:ATP binding"/>
    <property type="evidence" value="ECO:0007669"/>
    <property type="project" value="UniProtKB-KW"/>
</dbReference>
<keyword evidence="8" id="KW-1185">Reference proteome</keyword>
<dbReference type="PROSITE" id="PS50893">
    <property type="entry name" value="ABC_TRANSPORTER_2"/>
    <property type="match status" value="1"/>
</dbReference>
<dbReference type="InterPro" id="IPR013563">
    <property type="entry name" value="Oligopep_ABC_C"/>
</dbReference>
<dbReference type="PANTHER" id="PTHR43776">
    <property type="entry name" value="TRANSPORT ATP-BINDING PROTEIN"/>
    <property type="match status" value="1"/>
</dbReference>
<dbReference type="InterPro" id="IPR003593">
    <property type="entry name" value="AAA+_ATPase"/>
</dbReference>
<name>A0A2N3KES2_9PROT</name>
<keyword evidence="2" id="KW-0813">Transport</keyword>
<protein>
    <submittedName>
        <fullName evidence="7">Dipeptide/oligopeptide/nickel ABC transporter ATP-binding protein</fullName>
    </submittedName>
</protein>
<sequence>MTTQPAIISLKNIGKTFHLGAHQIRGAHDISFDLHAGRTLALVGESGSGKTTCARIIMREYIADSGELLFNGSAITDNSPKGLKQYRKNVQMIFQDPFASLNPAHTVDYHLRRPLSLYQGHLKGQAVTDKIHDLLTQVELDPEIVAPKHPHDLSGGQRQRINIARTLAVGAKAIIADEPTSMLDVSVRQGVLELLNRMKRDLGLALLYITHDVATAHYVAEDIMVMYGGQILEWGDVKAVLSNPQHDYTRMLLAAVPDPDIRFDDPRSRLEPNAVNRVREQAKLLHPHIRSAGPNHFYRHIDG</sequence>
<dbReference type="InterPro" id="IPR003439">
    <property type="entry name" value="ABC_transporter-like_ATP-bd"/>
</dbReference>
<dbReference type="GO" id="GO:0016887">
    <property type="term" value="F:ATP hydrolysis activity"/>
    <property type="evidence" value="ECO:0007669"/>
    <property type="project" value="InterPro"/>
</dbReference>
<evidence type="ECO:0000313" key="8">
    <source>
        <dbReference type="Proteomes" id="UP000233458"/>
    </source>
</evidence>
<geneLocation type="plasmid" evidence="6">
    <name>pCSC3H3</name>
</geneLocation>
<dbReference type="SMART" id="SM00382">
    <property type="entry name" value="AAA"/>
    <property type="match status" value="1"/>
</dbReference>
<dbReference type="InterPro" id="IPR050319">
    <property type="entry name" value="ABC_transp_ATP-bind"/>
</dbReference>
<evidence type="ECO:0000256" key="2">
    <source>
        <dbReference type="ARBA" id="ARBA00022448"/>
    </source>
</evidence>
<dbReference type="InterPro" id="IPR027417">
    <property type="entry name" value="P-loop_NTPase"/>
</dbReference>
<gene>
    <name evidence="7" type="ORF">COO20_22955</name>
    <name evidence="6" type="ORF">CSC3H3_21005</name>
</gene>
<keyword evidence="6" id="KW-0614">Plasmid</keyword>
<keyword evidence="3" id="KW-0547">Nucleotide-binding</keyword>
<reference evidence="6 8" key="2">
    <citation type="submission" date="2017-10" db="EMBL/GenBank/DDBJ databases">
        <title>Biodiversity and function of Thalassospira species in the particle-attached aromatic-hydrocarbon-degrading consortia from the surface seawater of the China South Sea.</title>
        <authorList>
            <person name="Dong C."/>
            <person name="Liu R."/>
            <person name="Shao Z."/>
        </authorList>
    </citation>
    <scope>NUCLEOTIDE SEQUENCE [LARGE SCALE GENOMIC DNA]</scope>
    <source>
        <strain evidence="6 8">CSC3H3</strain>
        <plasmid evidence="8">pcsc3h3</plasmid>
        <plasmid evidence="6">pCSC3H3</plasmid>
    </source>
</reference>
<organism evidence="7 9">
    <name type="scientific">Thalassospira marina</name>
    <dbReference type="NCBI Taxonomy" id="2048283"/>
    <lineage>
        <taxon>Bacteria</taxon>
        <taxon>Pseudomonadati</taxon>
        <taxon>Pseudomonadota</taxon>
        <taxon>Alphaproteobacteria</taxon>
        <taxon>Rhodospirillales</taxon>
        <taxon>Thalassospiraceae</taxon>
        <taxon>Thalassospira</taxon>
    </lineage>
</organism>
<accession>A0A2N3KES2</accession>
<dbReference type="Gene3D" id="3.40.50.300">
    <property type="entry name" value="P-loop containing nucleotide triphosphate hydrolases"/>
    <property type="match status" value="1"/>
</dbReference>
<dbReference type="GO" id="GO:0005886">
    <property type="term" value="C:plasma membrane"/>
    <property type="evidence" value="ECO:0007669"/>
    <property type="project" value="UniProtKB-SubCell"/>
</dbReference>